<dbReference type="EMBL" id="CM042048">
    <property type="protein sequence ID" value="KAI3757576.1"/>
    <property type="molecule type" value="Genomic_DNA"/>
</dbReference>
<sequence length="186" mass="21205">MPIFYRFYVLNHPHLLHHPQPTVSLDVFQQQQAMLQSLQHLVDVLIERLSSVEDTCRIQAERLKCRHDDQDDPDHHEGEKRRRLSETETQTMESVHVETEGASGSGSPIVPKEWALIVDPYAVSDPTKEYANTERVLVVMQAEIDEILHPDYQPDVQPSVVLSLLTYPADHLDISQSNIPVTSPPD</sequence>
<dbReference type="Proteomes" id="UP001055879">
    <property type="component" value="Linkage Group LG02"/>
</dbReference>
<evidence type="ECO:0000313" key="1">
    <source>
        <dbReference type="EMBL" id="KAI3757576.1"/>
    </source>
</evidence>
<name>A0ACB9EFP8_ARCLA</name>
<proteinExistence type="predicted"/>
<organism evidence="1 2">
    <name type="scientific">Arctium lappa</name>
    <name type="common">Greater burdock</name>
    <name type="synonym">Lappa major</name>
    <dbReference type="NCBI Taxonomy" id="4217"/>
    <lineage>
        <taxon>Eukaryota</taxon>
        <taxon>Viridiplantae</taxon>
        <taxon>Streptophyta</taxon>
        <taxon>Embryophyta</taxon>
        <taxon>Tracheophyta</taxon>
        <taxon>Spermatophyta</taxon>
        <taxon>Magnoliopsida</taxon>
        <taxon>eudicotyledons</taxon>
        <taxon>Gunneridae</taxon>
        <taxon>Pentapetalae</taxon>
        <taxon>asterids</taxon>
        <taxon>campanulids</taxon>
        <taxon>Asterales</taxon>
        <taxon>Asteraceae</taxon>
        <taxon>Carduoideae</taxon>
        <taxon>Cardueae</taxon>
        <taxon>Arctiinae</taxon>
        <taxon>Arctium</taxon>
    </lineage>
</organism>
<accession>A0ACB9EFP8</accession>
<keyword evidence="2" id="KW-1185">Reference proteome</keyword>
<gene>
    <name evidence="1" type="ORF">L6452_05117</name>
</gene>
<protein>
    <submittedName>
        <fullName evidence="1">Uncharacterized protein</fullName>
    </submittedName>
</protein>
<comment type="caution">
    <text evidence="1">The sequence shown here is derived from an EMBL/GenBank/DDBJ whole genome shotgun (WGS) entry which is preliminary data.</text>
</comment>
<evidence type="ECO:0000313" key="2">
    <source>
        <dbReference type="Proteomes" id="UP001055879"/>
    </source>
</evidence>
<reference evidence="2" key="1">
    <citation type="journal article" date="2022" name="Mol. Ecol. Resour.">
        <title>The genomes of chicory, endive, great burdock and yacon provide insights into Asteraceae palaeo-polyploidization history and plant inulin production.</title>
        <authorList>
            <person name="Fan W."/>
            <person name="Wang S."/>
            <person name="Wang H."/>
            <person name="Wang A."/>
            <person name="Jiang F."/>
            <person name="Liu H."/>
            <person name="Zhao H."/>
            <person name="Xu D."/>
            <person name="Zhang Y."/>
        </authorList>
    </citation>
    <scope>NUCLEOTIDE SEQUENCE [LARGE SCALE GENOMIC DNA]</scope>
    <source>
        <strain evidence="2">cv. Niubang</strain>
    </source>
</reference>
<reference evidence="1 2" key="2">
    <citation type="journal article" date="2022" name="Mol. Ecol. Resour.">
        <title>The genomes of chicory, endive, great burdock and yacon provide insights into Asteraceae paleo-polyploidization history and plant inulin production.</title>
        <authorList>
            <person name="Fan W."/>
            <person name="Wang S."/>
            <person name="Wang H."/>
            <person name="Wang A."/>
            <person name="Jiang F."/>
            <person name="Liu H."/>
            <person name="Zhao H."/>
            <person name="Xu D."/>
            <person name="Zhang Y."/>
        </authorList>
    </citation>
    <scope>NUCLEOTIDE SEQUENCE [LARGE SCALE GENOMIC DNA]</scope>
    <source>
        <strain evidence="2">cv. Niubang</strain>
    </source>
</reference>